<proteinExistence type="predicted"/>
<evidence type="ECO:0000313" key="2">
    <source>
        <dbReference type="EMBL" id="DAE27165.1"/>
    </source>
</evidence>
<evidence type="ECO:0000256" key="1">
    <source>
        <dbReference type="SAM" id="MobiDB-lite"/>
    </source>
</evidence>
<organism evidence="2">
    <name type="scientific">virus sp. ctnRj46</name>
    <dbReference type="NCBI Taxonomy" id="2826814"/>
    <lineage>
        <taxon>Viruses</taxon>
    </lineage>
</organism>
<feature type="compositionally biased region" description="Polar residues" evidence="1">
    <location>
        <begin position="14"/>
        <end position="28"/>
    </location>
</feature>
<feature type="region of interest" description="Disordered" evidence="1">
    <location>
        <begin position="1"/>
        <end position="48"/>
    </location>
</feature>
<accession>A0A8S5R831</accession>
<sequence>MDVNINIPAKDTEPLSNDSESSTESPANDSADLPSPADLNSGDFTTIQ</sequence>
<protein>
    <submittedName>
        <fullName evidence="2">Uncharacterized protein</fullName>
    </submittedName>
</protein>
<reference evidence="2" key="1">
    <citation type="journal article" date="2021" name="Proc. Natl. Acad. Sci. U.S.A.">
        <title>A Catalog of Tens of Thousands of Viruses from Human Metagenomes Reveals Hidden Associations with Chronic Diseases.</title>
        <authorList>
            <person name="Tisza M.J."/>
            <person name="Buck C.B."/>
        </authorList>
    </citation>
    <scope>NUCLEOTIDE SEQUENCE</scope>
    <source>
        <strain evidence="2">CtnRj46</strain>
    </source>
</reference>
<name>A0A8S5R831_9VIRU</name>
<dbReference type="EMBL" id="BK015829">
    <property type="protein sequence ID" value="DAE27165.1"/>
    <property type="molecule type" value="Genomic_DNA"/>
</dbReference>